<evidence type="ECO:0000256" key="4">
    <source>
        <dbReference type="RuleBase" id="RU362063"/>
    </source>
</evidence>
<sequence length="142" mass="15128">MIRFLLILFLLGLTGQVWSQTLVANGTIRSQAIIGPADVRLAEGNVPGAITDPVSAIGMEARVNLYPGRPIRPSDLRAPAVVDRNEIVTLQYNQNGLLIVTEGRALERGGVGDRLRILNLASRNTITGTVLSPGLVGVGHLQ</sequence>
<keyword evidence="3 4" id="KW-0574">Periplasm</keyword>
<protein>
    <recommendedName>
        <fullName evidence="4">Flagella basal body P-ring formation protein FlgA</fullName>
    </recommendedName>
</protein>
<accession>A0A3L9YL97</accession>
<dbReference type="PANTHER" id="PTHR36307:SF1">
    <property type="entry name" value="FLAGELLA BASAL BODY P-RING FORMATION PROTEIN FLGA"/>
    <property type="match status" value="1"/>
</dbReference>
<dbReference type="InterPro" id="IPR013974">
    <property type="entry name" value="SAF"/>
</dbReference>
<keyword evidence="2" id="KW-0732">Signal</keyword>
<proteinExistence type="inferred from homology"/>
<keyword evidence="6" id="KW-0282">Flagellum</keyword>
<dbReference type="Gene3D" id="2.30.30.760">
    <property type="match status" value="1"/>
</dbReference>
<dbReference type="InterPro" id="IPR017585">
    <property type="entry name" value="SAF_FlgA"/>
</dbReference>
<dbReference type="GO" id="GO:0044780">
    <property type="term" value="P:bacterial-type flagellum assembly"/>
    <property type="evidence" value="ECO:0007669"/>
    <property type="project" value="InterPro"/>
</dbReference>
<reference evidence="6 7" key="1">
    <citation type="submission" date="2018-10" db="EMBL/GenBank/DDBJ databases">
        <authorList>
            <person name="Jung H.S."/>
            <person name="Jeon C.O."/>
        </authorList>
    </citation>
    <scope>NUCLEOTIDE SEQUENCE [LARGE SCALE GENOMIC DNA]</scope>
    <source>
        <strain evidence="6 7">MA-7-27</strain>
    </source>
</reference>
<evidence type="ECO:0000259" key="5">
    <source>
        <dbReference type="SMART" id="SM00858"/>
    </source>
</evidence>
<gene>
    <name evidence="6" type="primary">flgA</name>
    <name evidence="6" type="ORF">D9R08_00695</name>
</gene>
<evidence type="ECO:0000256" key="3">
    <source>
        <dbReference type="ARBA" id="ARBA00022764"/>
    </source>
</evidence>
<dbReference type="Gene3D" id="3.90.1210.10">
    <property type="entry name" value="Antifreeze-like/N-acetylneuraminic acid synthase C-terminal domain"/>
    <property type="match status" value="1"/>
</dbReference>
<keyword evidence="6" id="KW-0969">Cilium</keyword>
<dbReference type="NCBIfam" id="TIGR03170">
    <property type="entry name" value="flgA_cterm"/>
    <property type="match status" value="1"/>
</dbReference>
<evidence type="ECO:0000256" key="1">
    <source>
        <dbReference type="ARBA" id="ARBA00004418"/>
    </source>
</evidence>
<comment type="similarity">
    <text evidence="4">Belongs to the FlgA family.</text>
</comment>
<comment type="function">
    <text evidence="4">Involved in the assembly process of the P-ring formation. It may associate with FlgF on the rod constituting a structure essential for the P-ring assembly or may act as a modulator protein for the P-ring assembly.</text>
</comment>
<dbReference type="OrthoDB" id="7619725at2"/>
<keyword evidence="4" id="KW-1005">Bacterial flagellum biogenesis</keyword>
<comment type="caution">
    <text evidence="6">The sequence shown here is derived from an EMBL/GenBank/DDBJ whole genome shotgun (WGS) entry which is preliminary data.</text>
</comment>
<dbReference type="RefSeq" id="WP_121896093.1">
    <property type="nucleotide sequence ID" value="NZ_RCNT01000001.1"/>
</dbReference>
<evidence type="ECO:0000256" key="2">
    <source>
        <dbReference type="ARBA" id="ARBA00022729"/>
    </source>
</evidence>
<name>A0A3L9YL97_9RHOB</name>
<evidence type="ECO:0000313" key="7">
    <source>
        <dbReference type="Proteomes" id="UP000281343"/>
    </source>
</evidence>
<organism evidence="6 7">
    <name type="scientific">Rhodophyticola porphyridii</name>
    <dbReference type="NCBI Taxonomy" id="1852017"/>
    <lineage>
        <taxon>Bacteria</taxon>
        <taxon>Pseudomonadati</taxon>
        <taxon>Pseudomonadota</taxon>
        <taxon>Alphaproteobacteria</taxon>
        <taxon>Rhodobacterales</taxon>
        <taxon>Roseobacteraceae</taxon>
        <taxon>Rhodophyticola</taxon>
    </lineage>
</organism>
<dbReference type="GO" id="GO:0042597">
    <property type="term" value="C:periplasmic space"/>
    <property type="evidence" value="ECO:0007669"/>
    <property type="project" value="UniProtKB-SubCell"/>
</dbReference>
<dbReference type="InterPro" id="IPR039246">
    <property type="entry name" value="Flagellar_FlgA"/>
</dbReference>
<dbReference type="PANTHER" id="PTHR36307">
    <property type="entry name" value="FLAGELLA BASAL BODY P-RING FORMATION PROTEIN FLGA"/>
    <property type="match status" value="1"/>
</dbReference>
<comment type="subcellular location">
    <subcellularLocation>
        <location evidence="1 4">Periplasm</location>
    </subcellularLocation>
</comment>
<dbReference type="Pfam" id="PF13144">
    <property type="entry name" value="ChapFlgA"/>
    <property type="match status" value="1"/>
</dbReference>
<dbReference type="SMART" id="SM00858">
    <property type="entry name" value="SAF"/>
    <property type="match status" value="1"/>
</dbReference>
<evidence type="ECO:0000313" key="6">
    <source>
        <dbReference type="EMBL" id="RMA43500.1"/>
    </source>
</evidence>
<dbReference type="AlphaFoldDB" id="A0A3L9YL97"/>
<dbReference type="CDD" id="cd11614">
    <property type="entry name" value="SAF_CpaB_FlgA_like"/>
    <property type="match status" value="1"/>
</dbReference>
<keyword evidence="6" id="KW-0966">Cell projection</keyword>
<keyword evidence="7" id="KW-1185">Reference proteome</keyword>
<dbReference type="Proteomes" id="UP000281343">
    <property type="component" value="Unassembled WGS sequence"/>
</dbReference>
<dbReference type="EMBL" id="RCNT01000001">
    <property type="protein sequence ID" value="RMA43500.1"/>
    <property type="molecule type" value="Genomic_DNA"/>
</dbReference>
<feature type="domain" description="SAF" evidence="5">
    <location>
        <begin position="19"/>
        <end position="77"/>
    </location>
</feature>